<name>A0A316GKJ7_9RHOB</name>
<feature type="coiled-coil region" evidence="7">
    <location>
        <begin position="40"/>
        <end position="67"/>
    </location>
</feature>
<evidence type="ECO:0000256" key="4">
    <source>
        <dbReference type="ARBA" id="ARBA00022801"/>
    </source>
</evidence>
<dbReference type="PIRSF" id="PIRSF006488">
    <property type="entry name" value="Exonuc_VII_S"/>
    <property type="match status" value="1"/>
</dbReference>
<keyword evidence="5 6" id="KW-0269">Exonuclease</keyword>
<dbReference type="NCBIfam" id="TIGR01280">
    <property type="entry name" value="xseB"/>
    <property type="match status" value="1"/>
</dbReference>
<dbReference type="GO" id="GO:0005829">
    <property type="term" value="C:cytosol"/>
    <property type="evidence" value="ECO:0007669"/>
    <property type="project" value="TreeGrafter"/>
</dbReference>
<accession>A0A316GKJ7</accession>
<keyword evidence="3 6" id="KW-0540">Nuclease</keyword>
<dbReference type="HAMAP" id="MF_00337">
    <property type="entry name" value="Exonuc_7_S"/>
    <property type="match status" value="1"/>
</dbReference>
<dbReference type="InterPro" id="IPR003761">
    <property type="entry name" value="Exonuc_VII_S"/>
</dbReference>
<dbReference type="Proteomes" id="UP000245708">
    <property type="component" value="Unassembled WGS sequence"/>
</dbReference>
<dbReference type="EMBL" id="QGGW01000006">
    <property type="protein sequence ID" value="PWK59926.1"/>
    <property type="molecule type" value="Genomic_DNA"/>
</dbReference>
<evidence type="ECO:0000256" key="3">
    <source>
        <dbReference type="ARBA" id="ARBA00022722"/>
    </source>
</evidence>
<comment type="catalytic activity">
    <reaction evidence="6">
        <text>Exonucleolytic cleavage in either 5'- to 3'- or 3'- to 5'-direction to yield nucleoside 5'-phosphates.</text>
        <dbReference type="EC" id="3.1.11.6"/>
    </reaction>
</comment>
<keyword evidence="7" id="KW-0175">Coiled coil</keyword>
<dbReference type="InterPro" id="IPR037004">
    <property type="entry name" value="Exonuc_VII_ssu_sf"/>
</dbReference>
<protein>
    <recommendedName>
        <fullName evidence="6">Exodeoxyribonuclease 7 small subunit</fullName>
        <ecNumber evidence="6">3.1.11.6</ecNumber>
    </recommendedName>
    <alternativeName>
        <fullName evidence="6">Exodeoxyribonuclease VII small subunit</fullName>
        <shortName evidence="6">Exonuclease VII small subunit</shortName>
    </alternativeName>
</protein>
<comment type="subcellular location">
    <subcellularLocation>
        <location evidence="6">Cytoplasm</location>
    </subcellularLocation>
</comment>
<dbReference type="EC" id="3.1.11.6" evidence="6"/>
<evidence type="ECO:0000256" key="1">
    <source>
        <dbReference type="ARBA" id="ARBA00009998"/>
    </source>
</evidence>
<dbReference type="GO" id="GO:0006308">
    <property type="term" value="P:DNA catabolic process"/>
    <property type="evidence" value="ECO:0007669"/>
    <property type="project" value="UniProtKB-UniRule"/>
</dbReference>
<dbReference type="GO" id="GO:0008855">
    <property type="term" value="F:exodeoxyribonuclease VII activity"/>
    <property type="evidence" value="ECO:0007669"/>
    <property type="project" value="UniProtKB-UniRule"/>
</dbReference>
<evidence type="ECO:0000256" key="2">
    <source>
        <dbReference type="ARBA" id="ARBA00022490"/>
    </source>
</evidence>
<organism evidence="8 9">
    <name type="scientific">Roseicyclus mahoneyensis</name>
    <dbReference type="NCBI Taxonomy" id="164332"/>
    <lineage>
        <taxon>Bacteria</taxon>
        <taxon>Pseudomonadati</taxon>
        <taxon>Pseudomonadota</taxon>
        <taxon>Alphaproteobacteria</taxon>
        <taxon>Rhodobacterales</taxon>
        <taxon>Roseobacteraceae</taxon>
        <taxon>Roseicyclus</taxon>
    </lineage>
</organism>
<evidence type="ECO:0000256" key="5">
    <source>
        <dbReference type="ARBA" id="ARBA00022839"/>
    </source>
</evidence>
<keyword evidence="2 6" id="KW-0963">Cytoplasm</keyword>
<evidence type="ECO:0000256" key="6">
    <source>
        <dbReference type="HAMAP-Rule" id="MF_00337"/>
    </source>
</evidence>
<evidence type="ECO:0000313" key="9">
    <source>
        <dbReference type="Proteomes" id="UP000245708"/>
    </source>
</evidence>
<dbReference type="Gene3D" id="1.10.287.1040">
    <property type="entry name" value="Exonuclease VII, small subunit"/>
    <property type="match status" value="1"/>
</dbReference>
<gene>
    <name evidence="6" type="primary">xseB</name>
    <name evidence="8" type="ORF">C7455_106214</name>
</gene>
<dbReference type="SUPFAM" id="SSF116842">
    <property type="entry name" value="XseB-like"/>
    <property type="match status" value="1"/>
</dbReference>
<sequence length="81" mass="8747">MSEGKPIGEMSFEEAIRELEQVVTALDRGDVALEDSIKLYERGAALKARCEAKLKEAEEKVAQITLDANGQPTGTTPVEGL</sequence>
<comment type="similarity">
    <text evidence="1 6">Belongs to the XseB family.</text>
</comment>
<dbReference type="PANTHER" id="PTHR34137:SF1">
    <property type="entry name" value="EXODEOXYRIBONUCLEASE 7 SMALL SUBUNIT"/>
    <property type="match status" value="1"/>
</dbReference>
<keyword evidence="9" id="KW-1185">Reference proteome</keyword>
<evidence type="ECO:0000313" key="8">
    <source>
        <dbReference type="EMBL" id="PWK59926.1"/>
    </source>
</evidence>
<reference evidence="8 9" key="1">
    <citation type="submission" date="2018-05" db="EMBL/GenBank/DDBJ databases">
        <title>Genomic Encyclopedia of Type Strains, Phase IV (KMG-IV): sequencing the most valuable type-strain genomes for metagenomic binning, comparative biology and taxonomic classification.</title>
        <authorList>
            <person name="Goeker M."/>
        </authorList>
    </citation>
    <scope>NUCLEOTIDE SEQUENCE [LARGE SCALE GENOMIC DNA]</scope>
    <source>
        <strain evidence="8 9">DSM 16097</strain>
    </source>
</reference>
<dbReference type="OrthoDB" id="9808145at2"/>
<dbReference type="AlphaFoldDB" id="A0A316GKJ7"/>
<comment type="function">
    <text evidence="6">Bidirectionally degrades single-stranded DNA into large acid-insoluble oligonucleotides, which are then degraded further into small acid-soluble oligonucleotides.</text>
</comment>
<proteinExistence type="inferred from homology"/>
<dbReference type="RefSeq" id="WP_109669060.1">
    <property type="nucleotide sequence ID" value="NZ_QGGW01000006.1"/>
</dbReference>
<comment type="caution">
    <text evidence="8">The sequence shown here is derived from an EMBL/GenBank/DDBJ whole genome shotgun (WGS) entry which is preliminary data.</text>
</comment>
<dbReference type="Pfam" id="PF02609">
    <property type="entry name" value="Exonuc_VII_S"/>
    <property type="match status" value="1"/>
</dbReference>
<comment type="subunit">
    <text evidence="6">Heterooligomer composed of large and small subunits.</text>
</comment>
<dbReference type="PANTHER" id="PTHR34137">
    <property type="entry name" value="EXODEOXYRIBONUCLEASE 7 SMALL SUBUNIT"/>
    <property type="match status" value="1"/>
</dbReference>
<keyword evidence="4 6" id="KW-0378">Hydrolase</keyword>
<evidence type="ECO:0000256" key="7">
    <source>
        <dbReference type="SAM" id="Coils"/>
    </source>
</evidence>
<dbReference type="GO" id="GO:0009318">
    <property type="term" value="C:exodeoxyribonuclease VII complex"/>
    <property type="evidence" value="ECO:0007669"/>
    <property type="project" value="UniProtKB-UniRule"/>
</dbReference>
<dbReference type="NCBIfam" id="NF002139">
    <property type="entry name" value="PRK00977.1-3"/>
    <property type="match status" value="1"/>
</dbReference>